<reference evidence="1" key="2">
    <citation type="journal article" date="2023" name="Plants (Basel)">
        <title>Annotation of the Turnera subulata (Passifloraceae) Draft Genome Reveals the S-Locus Evolved after the Divergence of Turneroideae from Passifloroideae in a Stepwise Manner.</title>
        <authorList>
            <person name="Henning P.M."/>
            <person name="Roalson E.H."/>
            <person name="Mir W."/>
            <person name="McCubbin A.G."/>
            <person name="Shore J.S."/>
        </authorList>
    </citation>
    <scope>NUCLEOTIDE SEQUENCE</scope>
    <source>
        <strain evidence="1">F60SS</strain>
    </source>
</reference>
<proteinExistence type="predicted"/>
<accession>A0A9Q0FHX5</accession>
<dbReference type="EMBL" id="JAKUCV010005283">
    <property type="protein sequence ID" value="KAJ4831784.1"/>
    <property type="molecule type" value="Genomic_DNA"/>
</dbReference>
<keyword evidence="2" id="KW-1185">Reference proteome</keyword>
<comment type="caution">
    <text evidence="1">The sequence shown here is derived from an EMBL/GenBank/DDBJ whole genome shotgun (WGS) entry which is preliminary data.</text>
</comment>
<organism evidence="1 2">
    <name type="scientific">Turnera subulata</name>
    <dbReference type="NCBI Taxonomy" id="218843"/>
    <lineage>
        <taxon>Eukaryota</taxon>
        <taxon>Viridiplantae</taxon>
        <taxon>Streptophyta</taxon>
        <taxon>Embryophyta</taxon>
        <taxon>Tracheophyta</taxon>
        <taxon>Spermatophyta</taxon>
        <taxon>Magnoliopsida</taxon>
        <taxon>eudicotyledons</taxon>
        <taxon>Gunneridae</taxon>
        <taxon>Pentapetalae</taxon>
        <taxon>rosids</taxon>
        <taxon>fabids</taxon>
        <taxon>Malpighiales</taxon>
        <taxon>Passifloraceae</taxon>
        <taxon>Turnera</taxon>
    </lineage>
</organism>
<evidence type="ECO:0000313" key="2">
    <source>
        <dbReference type="Proteomes" id="UP001141552"/>
    </source>
</evidence>
<evidence type="ECO:0000313" key="1">
    <source>
        <dbReference type="EMBL" id="KAJ4831784.1"/>
    </source>
</evidence>
<dbReference type="Proteomes" id="UP001141552">
    <property type="component" value="Unassembled WGS sequence"/>
</dbReference>
<protein>
    <submittedName>
        <fullName evidence="1">Uncharacterized protein</fullName>
    </submittedName>
</protein>
<gene>
    <name evidence="1" type="ORF">Tsubulata_040070</name>
</gene>
<sequence>MVEIGKRRTVRPKNRTGKRVRKRSLFHTCINFWIEKEREGERERASRKHLQQKRSSLEVSGYLPQVLQALCLFPCISTKLNDVLESFAAVVKLKLYLLDQVICIRSFISSQHIYTLFVDERWKQQ</sequence>
<dbReference type="AlphaFoldDB" id="A0A9Q0FHX5"/>
<reference evidence="1" key="1">
    <citation type="submission" date="2022-02" db="EMBL/GenBank/DDBJ databases">
        <authorList>
            <person name="Henning P.M."/>
            <person name="McCubbin A.G."/>
            <person name="Shore J.S."/>
        </authorList>
    </citation>
    <scope>NUCLEOTIDE SEQUENCE</scope>
    <source>
        <strain evidence="1">F60SS</strain>
        <tissue evidence="1">Leaves</tissue>
    </source>
</reference>
<name>A0A9Q0FHX5_9ROSI</name>